<dbReference type="AlphaFoldDB" id="A0A1N7RAV4"/>
<evidence type="ECO:0000313" key="1">
    <source>
        <dbReference type="EMBL" id="SIT32215.1"/>
    </source>
</evidence>
<accession>A0A1N7RAV4</accession>
<dbReference type="EMBL" id="FTOR01000011">
    <property type="protein sequence ID" value="SIT32215.1"/>
    <property type="molecule type" value="Genomic_DNA"/>
</dbReference>
<protein>
    <submittedName>
        <fullName evidence="1">Uncharacterized protein</fullName>
    </submittedName>
</protein>
<dbReference type="RefSeq" id="WP_144264154.1">
    <property type="nucleotide sequence ID" value="NZ_AP017422.1"/>
</dbReference>
<keyword evidence="2" id="KW-1185">Reference proteome</keyword>
<dbReference type="OrthoDB" id="793749at2"/>
<organism evidence="1 2">
    <name type="scientific">Filimonas lacunae</name>
    <dbReference type="NCBI Taxonomy" id="477680"/>
    <lineage>
        <taxon>Bacteria</taxon>
        <taxon>Pseudomonadati</taxon>
        <taxon>Bacteroidota</taxon>
        <taxon>Chitinophagia</taxon>
        <taxon>Chitinophagales</taxon>
        <taxon>Chitinophagaceae</taxon>
        <taxon>Filimonas</taxon>
    </lineage>
</organism>
<dbReference type="Proteomes" id="UP000186917">
    <property type="component" value="Unassembled WGS sequence"/>
</dbReference>
<evidence type="ECO:0000313" key="2">
    <source>
        <dbReference type="Proteomes" id="UP000186917"/>
    </source>
</evidence>
<reference evidence="2" key="1">
    <citation type="submission" date="2017-01" db="EMBL/GenBank/DDBJ databases">
        <authorList>
            <person name="Varghese N."/>
            <person name="Submissions S."/>
        </authorList>
    </citation>
    <scope>NUCLEOTIDE SEQUENCE [LARGE SCALE GENOMIC DNA]</scope>
    <source>
        <strain evidence="2">DSM 21054</strain>
    </source>
</reference>
<sequence length="142" mass="15750">MNFRLFKKIALTVATVFAVLVIVLGIHIYVVTRPQPPNEHTIIMARIDIKQSINQADADKITACLYQQKGVNHVLVNPESRIAIFTFFPLQNSGDNIVNNFKANSGYQANRYLPSEEELKSGCPVAANSLSGKLAGYLKKVF</sequence>
<name>A0A1N7RAV4_9BACT</name>
<gene>
    <name evidence="1" type="ORF">SAMN05421788_11157</name>
</gene>
<dbReference type="STRING" id="477680.SAMN05421788_11157"/>
<proteinExistence type="predicted"/>